<dbReference type="Gene3D" id="1.25.40.290">
    <property type="entry name" value="ARM repeat domains"/>
    <property type="match status" value="1"/>
</dbReference>
<dbReference type="AlphaFoldDB" id="A0A915YH68"/>
<dbReference type="KEGG" id="aup:AsAng_0035980"/>
<dbReference type="RefSeq" id="WP_264788218.1">
    <property type="nucleotide sequence ID" value="NZ_AP026867.1"/>
</dbReference>
<dbReference type="SUPFAM" id="SSF48371">
    <property type="entry name" value="ARM repeat"/>
    <property type="match status" value="1"/>
</dbReference>
<organism evidence="1 2">
    <name type="scientific">Aureispira anguillae</name>
    <dbReference type="NCBI Taxonomy" id="2864201"/>
    <lineage>
        <taxon>Bacteria</taxon>
        <taxon>Pseudomonadati</taxon>
        <taxon>Bacteroidota</taxon>
        <taxon>Saprospiria</taxon>
        <taxon>Saprospirales</taxon>
        <taxon>Saprospiraceae</taxon>
        <taxon>Aureispira</taxon>
    </lineage>
</organism>
<protein>
    <submittedName>
        <fullName evidence="1">DNA alkylation repair protein</fullName>
    </submittedName>
</protein>
<dbReference type="Pfam" id="PF08713">
    <property type="entry name" value="DNA_alkylation"/>
    <property type="match status" value="1"/>
</dbReference>
<evidence type="ECO:0000313" key="1">
    <source>
        <dbReference type="EMBL" id="BDS12873.1"/>
    </source>
</evidence>
<evidence type="ECO:0000313" key="2">
    <source>
        <dbReference type="Proteomes" id="UP001060919"/>
    </source>
</evidence>
<dbReference type="InterPro" id="IPR014825">
    <property type="entry name" value="DNA_alkylation"/>
</dbReference>
<reference evidence="1" key="1">
    <citation type="submission" date="2022-09" db="EMBL/GenBank/DDBJ databases">
        <title>Aureispira anguillicida sp. nov., isolated from Leptocephalus of Japanese eel Anguilla japonica.</title>
        <authorList>
            <person name="Yuasa K."/>
            <person name="Mekata T."/>
            <person name="Ikunari K."/>
        </authorList>
    </citation>
    <scope>NUCLEOTIDE SEQUENCE</scope>
    <source>
        <strain evidence="1">EL160426</strain>
    </source>
</reference>
<accession>A0A915YH68</accession>
<dbReference type="EMBL" id="AP026867">
    <property type="protein sequence ID" value="BDS12873.1"/>
    <property type="molecule type" value="Genomic_DNA"/>
</dbReference>
<dbReference type="InterPro" id="IPR016024">
    <property type="entry name" value="ARM-type_fold"/>
</dbReference>
<dbReference type="Proteomes" id="UP001060919">
    <property type="component" value="Chromosome"/>
</dbReference>
<proteinExistence type="predicted"/>
<name>A0A915YH68_9BACT</name>
<sequence length="377" mass="43742">MKPEKKFEFSAVLNPEVVAQIGQSIKKVWKPFERERFESKVSPKLASLAFKERANLIAQELHEFLPTDFAEGGQILLDAFGDELGSSETAKDNVFLYMPYGVYVSWYGLEEKDFELATQFLYEMTKRFSAEFAIRPFLEKYPSRMLKKMEQWVKDDNQHVRRLVSEGTRPRLPWAPRVTVYDDNYSVIIALLATLRNDPELYVRRSVANHLNDLTKDRKELVIQTLEKWNKKTTAQIEWITKHALRTLVKAGNSNALKLLGFSDSPQVEIGNFKVHQNELKLGEKLEFSFEINSKTSELQPLIVDYIIYFKKANGMQSPKVFKLKILDLAGNKSIKIQKKQLFKHFSTRILYEGEHAVELQINGQSYGRKAFELVFD</sequence>
<gene>
    <name evidence="1" type="ORF">AsAng_0035980</name>
</gene>
<keyword evidence="2" id="KW-1185">Reference proteome</keyword>